<dbReference type="PANTHER" id="PTHR43637:SF3">
    <property type="entry name" value="FLAGELLA-RELATED PROTEIN H-RELATED"/>
    <property type="match status" value="1"/>
</dbReference>
<dbReference type="HOGENOM" id="CLU_094838_1_0_2"/>
<evidence type="ECO:0000313" key="4">
    <source>
        <dbReference type="EMBL" id="AIC15225.1"/>
    </source>
</evidence>
<protein>
    <submittedName>
        <fullName evidence="4">Flagella protein FlaH</fullName>
    </submittedName>
</protein>
<feature type="domain" description="KaiC-like" evidence="3">
    <location>
        <begin position="6"/>
        <end position="228"/>
    </location>
</feature>
<dbReference type="KEGG" id="nvn:NVIE_009990"/>
<dbReference type="AlphaFoldDB" id="A0A060HIS1"/>
<keyword evidence="4" id="KW-0282">Flagellum</keyword>
<keyword evidence="2" id="KW-0067">ATP-binding</keyword>
<dbReference type="OrthoDB" id="63735at2157"/>
<dbReference type="PRINTS" id="PR01874">
    <property type="entry name" value="DNAREPAIRADA"/>
</dbReference>
<proteinExistence type="predicted"/>
<gene>
    <name evidence="4" type="primary">flaH</name>
    <name evidence="4" type="ORF">NVIE_009990</name>
</gene>
<dbReference type="STRING" id="926571.NVIE_009990"/>
<dbReference type="EMBL" id="CP007536">
    <property type="protein sequence ID" value="AIC15225.1"/>
    <property type="molecule type" value="Genomic_DNA"/>
</dbReference>
<keyword evidence="5" id="KW-1185">Reference proteome</keyword>
<evidence type="ECO:0000259" key="3">
    <source>
        <dbReference type="Pfam" id="PF06745"/>
    </source>
</evidence>
<evidence type="ECO:0000256" key="1">
    <source>
        <dbReference type="ARBA" id="ARBA00022741"/>
    </source>
</evidence>
<dbReference type="NCBIfam" id="NF004723">
    <property type="entry name" value="PRK06067.1"/>
    <property type="match status" value="1"/>
</dbReference>
<dbReference type="Proteomes" id="UP000027093">
    <property type="component" value="Chromosome"/>
</dbReference>
<evidence type="ECO:0000313" key="5">
    <source>
        <dbReference type="Proteomes" id="UP000027093"/>
    </source>
</evidence>
<name>A0A060HIS1_9ARCH</name>
<dbReference type="SUPFAM" id="SSF52540">
    <property type="entry name" value="P-loop containing nucleoside triphosphate hydrolases"/>
    <property type="match status" value="1"/>
</dbReference>
<reference evidence="4 5" key="1">
    <citation type="journal article" date="2014" name="Int. J. Syst. Evol. Microbiol.">
        <title>Nitrososphaera viennensis gen. nov., sp. nov., an aerobic and mesophilic, ammonia-oxidizing archaeon from soil and a member of the archaeal phylum Thaumarchaeota.</title>
        <authorList>
            <person name="Stieglmeier M."/>
            <person name="Klingl A."/>
            <person name="Alves R.J."/>
            <person name="Rittmann S.K."/>
            <person name="Melcher M."/>
            <person name="Leisch N."/>
            <person name="Schleper C."/>
        </authorList>
    </citation>
    <scope>NUCLEOTIDE SEQUENCE [LARGE SCALE GENOMIC DNA]</scope>
    <source>
        <strain evidence="4">EN76</strain>
    </source>
</reference>
<evidence type="ECO:0000256" key="2">
    <source>
        <dbReference type="ARBA" id="ARBA00022840"/>
    </source>
</evidence>
<sequence>MISTVSTSNEEVDRQFGGGLPLPSLVLIEGEHGTGKSALTAQFMKGMLDSRLKVLYITTESNIKDYIAKMKKITFDFSHPFLQNRLSILQVQADGITWSKKLSKYLLPVVSRYMSINLKKYDVTVIDSLSVLSMHSDANTVMDFFTRCKYLVSNGMSIVMTLHPGAVSEDVALRIRSTCDGYLKIQNAIVSGRSVKVMEVVKLIGSSSQVTSQFSFEVDQNFGIKIVPISMANA</sequence>
<dbReference type="GO" id="GO:0005524">
    <property type="term" value="F:ATP binding"/>
    <property type="evidence" value="ECO:0007669"/>
    <property type="project" value="UniProtKB-KW"/>
</dbReference>
<dbReference type="RefSeq" id="WP_075054285.1">
    <property type="nucleotide sequence ID" value="NZ_CP007536.1"/>
</dbReference>
<dbReference type="InterPro" id="IPR027417">
    <property type="entry name" value="P-loop_NTPase"/>
</dbReference>
<dbReference type="GeneID" id="74946264"/>
<dbReference type="Gene3D" id="3.40.50.300">
    <property type="entry name" value="P-loop containing nucleotide triphosphate hydrolases"/>
    <property type="match status" value="1"/>
</dbReference>
<dbReference type="InterPro" id="IPR014774">
    <property type="entry name" value="KaiC-like_dom"/>
</dbReference>
<keyword evidence="4" id="KW-0966">Cell projection</keyword>
<accession>A0A060HIS1</accession>
<dbReference type="PANTHER" id="PTHR43637">
    <property type="entry name" value="UPF0273 PROTEIN TM_0370"/>
    <property type="match status" value="1"/>
</dbReference>
<dbReference type="Pfam" id="PF06745">
    <property type="entry name" value="ATPase"/>
    <property type="match status" value="1"/>
</dbReference>
<keyword evidence="4" id="KW-0969">Cilium</keyword>
<keyword evidence="1" id="KW-0547">Nucleotide-binding</keyword>
<organism evidence="4 5">
    <name type="scientific">Nitrososphaera viennensis EN76</name>
    <dbReference type="NCBI Taxonomy" id="926571"/>
    <lineage>
        <taxon>Archaea</taxon>
        <taxon>Nitrososphaerota</taxon>
        <taxon>Nitrososphaeria</taxon>
        <taxon>Nitrososphaerales</taxon>
        <taxon>Nitrososphaeraceae</taxon>
        <taxon>Nitrososphaera</taxon>
    </lineage>
</organism>